<dbReference type="EMBL" id="MU006711">
    <property type="protein sequence ID" value="KAF2628929.1"/>
    <property type="molecule type" value="Genomic_DNA"/>
</dbReference>
<feature type="non-terminal residue" evidence="1">
    <location>
        <position position="485"/>
    </location>
</feature>
<name>A0ACB6S6T7_9PLEO</name>
<accession>A0ACB6S6T7</accession>
<sequence length="485" mass="53504">MASNDLTKKERGCFQCSRRRIVCDKTEPSCLKCAKKGIDCSGLGRIRFAEGVARRGRFKDYKVPKAGGDDGCKELPTTTEFKALRWPGEQRAKKRRKVDTIEDVIGKERSTAPLDALSQANAGPASSPPGLARTNGEDDGEVEDIGRGHDSLITLDTQTFDIAPWIAPIDPKLRMLFSYFSETVAPAMVVLDDSTNGYRSLVLPMALEDDLLRRTVGVVAAQHLGRHRPELQDAAEAGRAAVISRLRSDSLQQSADKVFNKFTWATLIVLLVGETVTGSSDYRFFVQMLLCLSMNSPGRDLDPTLSTFLQAQTHMFELLGVPLLGEEMGVLTMMKASESLMSFLSYSHLPKDSEDRRITDLIRQCFVSACNIYTRCAASADAATNLGMTHDSIQAQSIEQLIGVMSQIAPNARGAHALVWVCFVAGAASTDQSQRDFFVHRMEQVYARTQFRNIPSAIQSLENIWSRGNGKRWTVCLPQLSNVLV</sequence>
<reference evidence="1" key="1">
    <citation type="journal article" date="2020" name="Stud. Mycol.">
        <title>101 Dothideomycetes genomes: a test case for predicting lifestyles and emergence of pathogens.</title>
        <authorList>
            <person name="Haridas S."/>
            <person name="Albert R."/>
            <person name="Binder M."/>
            <person name="Bloem J."/>
            <person name="Labutti K."/>
            <person name="Salamov A."/>
            <person name="Andreopoulos B."/>
            <person name="Baker S."/>
            <person name="Barry K."/>
            <person name="Bills G."/>
            <person name="Bluhm B."/>
            <person name="Cannon C."/>
            <person name="Castanera R."/>
            <person name="Culley D."/>
            <person name="Daum C."/>
            <person name="Ezra D."/>
            <person name="Gonzalez J."/>
            <person name="Henrissat B."/>
            <person name="Kuo A."/>
            <person name="Liang C."/>
            <person name="Lipzen A."/>
            <person name="Lutzoni F."/>
            <person name="Magnuson J."/>
            <person name="Mondo S."/>
            <person name="Nolan M."/>
            <person name="Ohm R."/>
            <person name="Pangilinan J."/>
            <person name="Park H.-J."/>
            <person name="Ramirez L."/>
            <person name="Alfaro M."/>
            <person name="Sun H."/>
            <person name="Tritt A."/>
            <person name="Yoshinaga Y."/>
            <person name="Zwiers L.-H."/>
            <person name="Turgeon B."/>
            <person name="Goodwin S."/>
            <person name="Spatafora J."/>
            <person name="Crous P."/>
            <person name="Grigoriev I."/>
        </authorList>
    </citation>
    <scope>NUCLEOTIDE SEQUENCE</scope>
    <source>
        <strain evidence="1">CBS 525.71</strain>
    </source>
</reference>
<protein>
    <submittedName>
        <fullName evidence="1">Uncharacterized protein</fullName>
    </submittedName>
</protein>
<evidence type="ECO:0000313" key="2">
    <source>
        <dbReference type="Proteomes" id="UP000799754"/>
    </source>
</evidence>
<dbReference type="Proteomes" id="UP000799754">
    <property type="component" value="Unassembled WGS sequence"/>
</dbReference>
<proteinExistence type="predicted"/>
<comment type="caution">
    <text evidence="1">The sequence shown here is derived from an EMBL/GenBank/DDBJ whole genome shotgun (WGS) entry which is preliminary data.</text>
</comment>
<evidence type="ECO:0000313" key="1">
    <source>
        <dbReference type="EMBL" id="KAF2628929.1"/>
    </source>
</evidence>
<keyword evidence="2" id="KW-1185">Reference proteome</keyword>
<gene>
    <name evidence="1" type="ORF">BU25DRAFT_409426</name>
</gene>
<organism evidence="1 2">
    <name type="scientific">Macroventuria anomochaeta</name>
    <dbReference type="NCBI Taxonomy" id="301207"/>
    <lineage>
        <taxon>Eukaryota</taxon>
        <taxon>Fungi</taxon>
        <taxon>Dikarya</taxon>
        <taxon>Ascomycota</taxon>
        <taxon>Pezizomycotina</taxon>
        <taxon>Dothideomycetes</taxon>
        <taxon>Pleosporomycetidae</taxon>
        <taxon>Pleosporales</taxon>
        <taxon>Pleosporineae</taxon>
        <taxon>Didymellaceae</taxon>
        <taxon>Macroventuria</taxon>
    </lineage>
</organism>